<evidence type="ECO:0000256" key="1">
    <source>
        <dbReference type="SAM" id="MobiDB-lite"/>
    </source>
</evidence>
<dbReference type="OrthoDB" id="1461976at2759"/>
<sequence>MSKIETAGGSATSTETTEAMNSGGKSAIDINGNVCKVPDFTIKDILGAIPEHCYERRLYESLYYVFRDITCVASIGVFANKYAYPFLFDGIAIDTMYTKLAKFTFWFGYTCIQGLFCTGIWVLAHECGHQAFSDYGVINDFVGWLLHSYLMVPYFSWKYSHSKHHKSTNHLTRDTVFVPPTTEQFKKKRGLVGDMIYNHSGDSPIRTLIELLLQQLAGWIAYITTNVTGQDYPAVAAWKCNHFYPTSPLFEKKDVLYIFLSDVGVLTQLLVLKIWYDKFGGWSVFINWFIPYLWTNHWLVFITYLQHTDTEVPHYDADEWTFAKGAAATIDRKFGFVGPFMFHDIIETHVSHHFCSRIPFYNARDASAAIKKVMGEHYKSSDENMWKSLWKSAKSCQYVEGDNGVLMFRNINKVGIDFTNDGNNDIKKNK</sequence>
<dbReference type="GO" id="GO:0016491">
    <property type="term" value="F:oxidoreductase activity"/>
    <property type="evidence" value="ECO:0007669"/>
    <property type="project" value="InterPro"/>
</dbReference>
<reference evidence="4 5" key="1">
    <citation type="submission" date="2020-07" db="EMBL/GenBank/DDBJ databases">
        <title>The yeast mating-type switching endonuclease HO is a domesticated member of an unorthodox homing genetic element family.</title>
        <authorList>
            <person name="Coughlan A.Y."/>
            <person name="Lombardi L."/>
            <person name="Braun-Galleani S."/>
            <person name="Martos A.R."/>
            <person name="Galeote V."/>
            <person name="Bigey F."/>
            <person name="Dequin S."/>
            <person name="Byrne K.P."/>
            <person name="Wolfe K.H."/>
        </authorList>
    </citation>
    <scope>NUCLEOTIDE SEQUENCE [LARGE SCALE GENOMIC DNA]</scope>
    <source>
        <strain evidence="4 5">NRRL Y-6702</strain>
    </source>
</reference>
<dbReference type="InterPro" id="IPR012171">
    <property type="entry name" value="Fatty_acid_desaturase"/>
</dbReference>
<feature type="domain" description="Fatty acid desaturase" evidence="3">
    <location>
        <begin position="106"/>
        <end position="379"/>
    </location>
</feature>
<dbReference type="Pfam" id="PF00487">
    <property type="entry name" value="FA_desaturase"/>
    <property type="match status" value="1"/>
</dbReference>
<proteinExistence type="predicted"/>
<keyword evidence="2" id="KW-1133">Transmembrane helix</keyword>
<dbReference type="EMBL" id="CP058609">
    <property type="protein sequence ID" value="QLG73660.1"/>
    <property type="molecule type" value="Genomic_DNA"/>
</dbReference>
<feature type="region of interest" description="Disordered" evidence="1">
    <location>
        <begin position="1"/>
        <end position="20"/>
    </location>
</feature>
<keyword evidence="2" id="KW-0472">Membrane</keyword>
<keyword evidence="5" id="KW-1185">Reference proteome</keyword>
<dbReference type="InterPro" id="IPR005804">
    <property type="entry name" value="FA_desaturase_dom"/>
</dbReference>
<evidence type="ECO:0000256" key="2">
    <source>
        <dbReference type="SAM" id="Phobius"/>
    </source>
</evidence>
<feature type="transmembrane region" description="Helical" evidence="2">
    <location>
        <begin position="255"/>
        <end position="276"/>
    </location>
</feature>
<protein>
    <recommendedName>
        <fullName evidence="3">Fatty acid desaturase domain-containing protein</fullName>
    </recommendedName>
</protein>
<evidence type="ECO:0000313" key="5">
    <source>
        <dbReference type="Proteomes" id="UP000509704"/>
    </source>
</evidence>
<feature type="transmembrane region" description="Helical" evidence="2">
    <location>
        <begin position="103"/>
        <end position="124"/>
    </location>
</feature>
<gene>
    <name evidence="4" type="ORF">HG535_0F01710</name>
</gene>
<name>A0A7H9B4Z5_ZYGMR</name>
<dbReference type="Proteomes" id="UP000509704">
    <property type="component" value="Chromosome 6"/>
</dbReference>
<dbReference type="KEGG" id="zmk:HG535_0F01710"/>
<dbReference type="CDD" id="cd03507">
    <property type="entry name" value="Delta12-FADS-like"/>
    <property type="match status" value="1"/>
</dbReference>
<dbReference type="PANTHER" id="PTHR32100">
    <property type="entry name" value="OMEGA-6 FATTY ACID DESATURASE, CHLOROPLASTIC"/>
    <property type="match status" value="1"/>
</dbReference>
<evidence type="ECO:0000313" key="4">
    <source>
        <dbReference type="EMBL" id="QLG73660.1"/>
    </source>
</evidence>
<dbReference type="GO" id="GO:0006629">
    <property type="term" value="P:lipid metabolic process"/>
    <property type="evidence" value="ECO:0007669"/>
    <property type="project" value="InterPro"/>
</dbReference>
<feature type="transmembrane region" description="Helical" evidence="2">
    <location>
        <begin position="136"/>
        <end position="157"/>
    </location>
</feature>
<keyword evidence="2" id="KW-0812">Transmembrane</keyword>
<accession>A0A7H9B4Z5</accession>
<organism evidence="4 5">
    <name type="scientific">Zygotorulaspora mrakii</name>
    <name type="common">Zygosaccharomyces mrakii</name>
    <dbReference type="NCBI Taxonomy" id="42260"/>
    <lineage>
        <taxon>Eukaryota</taxon>
        <taxon>Fungi</taxon>
        <taxon>Dikarya</taxon>
        <taxon>Ascomycota</taxon>
        <taxon>Saccharomycotina</taxon>
        <taxon>Saccharomycetes</taxon>
        <taxon>Saccharomycetales</taxon>
        <taxon>Saccharomycetaceae</taxon>
        <taxon>Zygotorulaspora</taxon>
    </lineage>
</organism>
<feature type="compositionally biased region" description="Low complexity" evidence="1">
    <location>
        <begin position="1"/>
        <end position="19"/>
    </location>
</feature>
<dbReference type="RefSeq" id="XP_037145386.1">
    <property type="nucleotide sequence ID" value="XM_037289491.1"/>
</dbReference>
<evidence type="ECO:0000259" key="3">
    <source>
        <dbReference type="Pfam" id="PF00487"/>
    </source>
</evidence>
<dbReference type="AlphaFoldDB" id="A0A7H9B4Z5"/>
<dbReference type="GeneID" id="59237419"/>
<feature type="transmembrane region" description="Helical" evidence="2">
    <location>
        <begin position="282"/>
        <end position="305"/>
    </location>
</feature>